<dbReference type="InterPro" id="IPR000182">
    <property type="entry name" value="GNAT_dom"/>
</dbReference>
<reference evidence="2" key="1">
    <citation type="submission" date="2020-07" db="EMBL/GenBank/DDBJ databases">
        <title>Huge and variable diversity of episymbiotic CPR bacteria and DPANN archaea in groundwater ecosystems.</title>
        <authorList>
            <person name="He C.Y."/>
            <person name="Keren R."/>
            <person name="Whittaker M."/>
            <person name="Farag I.F."/>
            <person name="Doudna J."/>
            <person name="Cate J.H.D."/>
            <person name="Banfield J.F."/>
        </authorList>
    </citation>
    <scope>NUCLEOTIDE SEQUENCE</scope>
    <source>
        <strain evidence="2">NC_groundwater_1586_Pr3_B-0.1um_66_15</strain>
    </source>
</reference>
<dbReference type="Pfam" id="PF13302">
    <property type="entry name" value="Acetyltransf_3"/>
    <property type="match status" value="1"/>
</dbReference>
<protein>
    <submittedName>
        <fullName evidence="2">GNAT family N-acetyltransferase</fullName>
    </submittedName>
</protein>
<dbReference type="CDD" id="cd04301">
    <property type="entry name" value="NAT_SF"/>
    <property type="match status" value="1"/>
</dbReference>
<dbReference type="PROSITE" id="PS51186">
    <property type="entry name" value="GNAT"/>
    <property type="match status" value="1"/>
</dbReference>
<accession>A0A933L1J1</accession>
<dbReference type="PANTHER" id="PTHR43441">
    <property type="entry name" value="RIBOSOMAL-PROTEIN-SERINE ACETYLTRANSFERASE"/>
    <property type="match status" value="1"/>
</dbReference>
<dbReference type="GO" id="GO:0008999">
    <property type="term" value="F:protein-N-terminal-alanine acetyltransferase activity"/>
    <property type="evidence" value="ECO:0007669"/>
    <property type="project" value="TreeGrafter"/>
</dbReference>
<dbReference type="GO" id="GO:1990189">
    <property type="term" value="F:protein N-terminal-serine acetyltransferase activity"/>
    <property type="evidence" value="ECO:0007669"/>
    <property type="project" value="TreeGrafter"/>
</dbReference>
<evidence type="ECO:0000313" key="2">
    <source>
        <dbReference type="EMBL" id="MBI4920530.1"/>
    </source>
</evidence>
<dbReference type="AlphaFoldDB" id="A0A933L1J1"/>
<proteinExistence type="predicted"/>
<dbReference type="InterPro" id="IPR016181">
    <property type="entry name" value="Acyl_CoA_acyltransferase"/>
</dbReference>
<dbReference type="Proteomes" id="UP000782610">
    <property type="component" value="Unassembled WGS sequence"/>
</dbReference>
<dbReference type="Gene3D" id="3.40.630.30">
    <property type="match status" value="1"/>
</dbReference>
<organism evidence="2 3">
    <name type="scientific">Devosia nanyangense</name>
    <dbReference type="NCBI Taxonomy" id="1228055"/>
    <lineage>
        <taxon>Bacteria</taxon>
        <taxon>Pseudomonadati</taxon>
        <taxon>Pseudomonadota</taxon>
        <taxon>Alphaproteobacteria</taxon>
        <taxon>Hyphomicrobiales</taxon>
        <taxon>Devosiaceae</taxon>
        <taxon>Devosia</taxon>
    </lineage>
</organism>
<evidence type="ECO:0000259" key="1">
    <source>
        <dbReference type="PROSITE" id="PS51186"/>
    </source>
</evidence>
<name>A0A933L1J1_9HYPH</name>
<dbReference type="GO" id="GO:0005737">
    <property type="term" value="C:cytoplasm"/>
    <property type="evidence" value="ECO:0007669"/>
    <property type="project" value="TreeGrafter"/>
</dbReference>
<dbReference type="EMBL" id="JACRAF010000005">
    <property type="protein sequence ID" value="MBI4920530.1"/>
    <property type="molecule type" value="Genomic_DNA"/>
</dbReference>
<evidence type="ECO:0000313" key="3">
    <source>
        <dbReference type="Proteomes" id="UP000782610"/>
    </source>
</evidence>
<sequence length="197" mass="22216">MGMTDLTIKTGRLVLRPFEKADLDEVLSYYSLPDVQRYLDWKARDRTEAKSAFEAMRKQTRLSRPGDSLTLAVVRKADGKVVGHVSLRYMDATAAQAEIRFAVGPAFRRKGYGSEAVGAVISHGFAEHKFHRVFARTAGGNEASAQLLKGLGMRLEAHYREHALFQGEWDEELHFAILDREWQRGAKVSEISRHKVA</sequence>
<feature type="domain" description="N-acetyltransferase" evidence="1">
    <location>
        <begin position="13"/>
        <end position="176"/>
    </location>
</feature>
<dbReference type="InterPro" id="IPR051908">
    <property type="entry name" value="Ribosomal_N-acetyltransferase"/>
</dbReference>
<gene>
    <name evidence="2" type="ORF">HY834_02180</name>
</gene>
<comment type="caution">
    <text evidence="2">The sequence shown here is derived from an EMBL/GenBank/DDBJ whole genome shotgun (WGS) entry which is preliminary data.</text>
</comment>
<dbReference type="SUPFAM" id="SSF55729">
    <property type="entry name" value="Acyl-CoA N-acyltransferases (Nat)"/>
    <property type="match status" value="1"/>
</dbReference>
<dbReference type="PANTHER" id="PTHR43441:SF11">
    <property type="entry name" value="RIBOSOMAL-PROTEIN-SERINE ACETYLTRANSFERASE"/>
    <property type="match status" value="1"/>
</dbReference>